<proteinExistence type="predicted"/>
<accession>A0ACB9RL99</accession>
<evidence type="ECO:0000313" key="1">
    <source>
        <dbReference type="EMBL" id="KAI4379768.1"/>
    </source>
</evidence>
<keyword evidence="2" id="KW-1185">Reference proteome</keyword>
<protein>
    <submittedName>
        <fullName evidence="1">Uncharacterized protein</fullName>
    </submittedName>
</protein>
<gene>
    <name evidence="1" type="ORF">MLD38_006022</name>
</gene>
<organism evidence="1 2">
    <name type="scientific">Melastoma candidum</name>
    <dbReference type="NCBI Taxonomy" id="119954"/>
    <lineage>
        <taxon>Eukaryota</taxon>
        <taxon>Viridiplantae</taxon>
        <taxon>Streptophyta</taxon>
        <taxon>Embryophyta</taxon>
        <taxon>Tracheophyta</taxon>
        <taxon>Spermatophyta</taxon>
        <taxon>Magnoliopsida</taxon>
        <taxon>eudicotyledons</taxon>
        <taxon>Gunneridae</taxon>
        <taxon>Pentapetalae</taxon>
        <taxon>rosids</taxon>
        <taxon>malvids</taxon>
        <taxon>Myrtales</taxon>
        <taxon>Melastomataceae</taxon>
        <taxon>Melastomatoideae</taxon>
        <taxon>Melastomateae</taxon>
        <taxon>Melastoma</taxon>
    </lineage>
</organism>
<dbReference type="Proteomes" id="UP001057402">
    <property type="component" value="Chromosome 3"/>
</dbReference>
<evidence type="ECO:0000313" key="2">
    <source>
        <dbReference type="Proteomes" id="UP001057402"/>
    </source>
</evidence>
<comment type="caution">
    <text evidence="1">The sequence shown here is derived from an EMBL/GenBank/DDBJ whole genome shotgun (WGS) entry which is preliminary data.</text>
</comment>
<dbReference type="EMBL" id="CM042882">
    <property type="protein sequence ID" value="KAI4379768.1"/>
    <property type="molecule type" value="Genomic_DNA"/>
</dbReference>
<reference evidence="2" key="1">
    <citation type="journal article" date="2023" name="Front. Plant Sci.">
        <title>Chromosomal-level genome assembly of Melastoma candidum provides insights into trichome evolution.</title>
        <authorList>
            <person name="Zhong Y."/>
            <person name="Wu W."/>
            <person name="Sun C."/>
            <person name="Zou P."/>
            <person name="Liu Y."/>
            <person name="Dai S."/>
            <person name="Zhou R."/>
        </authorList>
    </citation>
    <scope>NUCLEOTIDE SEQUENCE [LARGE SCALE GENOMIC DNA]</scope>
</reference>
<name>A0ACB9RL99_9MYRT</name>
<sequence length="149" mass="16107">MLRRRSREMAWKRGGSVFFLLFLVLLMKLQVSHADVGTAAQYSPPYTPTACYGYDPSQFPSSFLFAAAGEGIWDNGAACGRQYLVRCISGAYPGICDPTQMVQVRIVDLALTAKSRPSASGATIVLSNTAFKSTANPNAASVNIEYIQV</sequence>